<dbReference type="AlphaFoldDB" id="A0AAN9KDG6"/>
<comment type="caution">
    <text evidence="2">The sequence shown here is derived from an EMBL/GenBank/DDBJ whole genome shotgun (WGS) entry which is preliminary data.</text>
</comment>
<evidence type="ECO:0000313" key="2">
    <source>
        <dbReference type="EMBL" id="KAK7315790.1"/>
    </source>
</evidence>
<gene>
    <name evidence="2" type="ORF">VNO77_34367</name>
</gene>
<dbReference type="Proteomes" id="UP001367508">
    <property type="component" value="Unassembled WGS sequence"/>
</dbReference>
<evidence type="ECO:0000313" key="3">
    <source>
        <dbReference type="Proteomes" id="UP001367508"/>
    </source>
</evidence>
<name>A0AAN9KDG6_CANGL</name>
<keyword evidence="3" id="KW-1185">Reference proteome</keyword>
<accession>A0AAN9KDG6</accession>
<evidence type="ECO:0000256" key="1">
    <source>
        <dbReference type="SAM" id="MobiDB-lite"/>
    </source>
</evidence>
<proteinExistence type="predicted"/>
<protein>
    <submittedName>
        <fullName evidence="2">Uncharacterized protein</fullName>
    </submittedName>
</protein>
<sequence>MVRILHRRIGSSESLQRHDPISSNRSPGIQPGVCAPESCSIMEKKEEQKERGEIMVRILHRRIGSSESLQRHDPISSNRSPGIQPGVCAPESCSIME</sequence>
<dbReference type="EMBL" id="JAYMYQ010000008">
    <property type="protein sequence ID" value="KAK7315790.1"/>
    <property type="molecule type" value="Genomic_DNA"/>
</dbReference>
<organism evidence="2 3">
    <name type="scientific">Canavalia gladiata</name>
    <name type="common">Sword bean</name>
    <name type="synonym">Dolichos gladiatus</name>
    <dbReference type="NCBI Taxonomy" id="3824"/>
    <lineage>
        <taxon>Eukaryota</taxon>
        <taxon>Viridiplantae</taxon>
        <taxon>Streptophyta</taxon>
        <taxon>Embryophyta</taxon>
        <taxon>Tracheophyta</taxon>
        <taxon>Spermatophyta</taxon>
        <taxon>Magnoliopsida</taxon>
        <taxon>eudicotyledons</taxon>
        <taxon>Gunneridae</taxon>
        <taxon>Pentapetalae</taxon>
        <taxon>rosids</taxon>
        <taxon>fabids</taxon>
        <taxon>Fabales</taxon>
        <taxon>Fabaceae</taxon>
        <taxon>Papilionoideae</taxon>
        <taxon>50 kb inversion clade</taxon>
        <taxon>NPAAA clade</taxon>
        <taxon>indigoferoid/millettioid clade</taxon>
        <taxon>Phaseoleae</taxon>
        <taxon>Canavalia</taxon>
    </lineage>
</organism>
<reference evidence="2 3" key="1">
    <citation type="submission" date="2024-01" db="EMBL/GenBank/DDBJ databases">
        <title>The genomes of 5 underutilized Papilionoideae crops provide insights into root nodulation and disease resistanc.</title>
        <authorList>
            <person name="Jiang F."/>
        </authorList>
    </citation>
    <scope>NUCLEOTIDE SEQUENCE [LARGE SCALE GENOMIC DNA]</scope>
    <source>
        <strain evidence="2">LVBAO_FW01</strain>
        <tissue evidence="2">Leaves</tissue>
    </source>
</reference>
<feature type="region of interest" description="Disordered" evidence="1">
    <location>
        <begin position="1"/>
        <end position="35"/>
    </location>
</feature>
<feature type="region of interest" description="Disordered" evidence="1">
    <location>
        <begin position="64"/>
        <end position="97"/>
    </location>
</feature>